<dbReference type="Proteomes" id="UP000198287">
    <property type="component" value="Unassembled WGS sequence"/>
</dbReference>
<proteinExistence type="predicted"/>
<reference evidence="3 4" key="1">
    <citation type="submission" date="2015-12" db="EMBL/GenBank/DDBJ databases">
        <title>The genome of Folsomia candida.</title>
        <authorList>
            <person name="Faddeeva A."/>
            <person name="Derks M.F."/>
            <person name="Anvar Y."/>
            <person name="Smit S."/>
            <person name="Van Straalen N."/>
            <person name="Roelofs D."/>
        </authorList>
    </citation>
    <scope>NUCLEOTIDE SEQUENCE [LARGE SCALE GENOMIC DNA]</scope>
    <source>
        <strain evidence="3 4">VU population</strain>
        <tissue evidence="3">Whole body</tissue>
    </source>
</reference>
<evidence type="ECO:0000313" key="3">
    <source>
        <dbReference type="EMBL" id="OXA64057.1"/>
    </source>
</evidence>
<accession>A0A226F3M5</accession>
<evidence type="ECO:0000256" key="2">
    <source>
        <dbReference type="SAM" id="SignalP"/>
    </source>
</evidence>
<organism evidence="3 4">
    <name type="scientific">Folsomia candida</name>
    <name type="common">Springtail</name>
    <dbReference type="NCBI Taxonomy" id="158441"/>
    <lineage>
        <taxon>Eukaryota</taxon>
        <taxon>Metazoa</taxon>
        <taxon>Ecdysozoa</taxon>
        <taxon>Arthropoda</taxon>
        <taxon>Hexapoda</taxon>
        <taxon>Collembola</taxon>
        <taxon>Entomobryomorpha</taxon>
        <taxon>Isotomoidea</taxon>
        <taxon>Isotomidae</taxon>
        <taxon>Proisotominae</taxon>
        <taxon>Folsomia</taxon>
    </lineage>
</organism>
<keyword evidence="4" id="KW-1185">Reference proteome</keyword>
<dbReference type="AlphaFoldDB" id="A0A226F3M5"/>
<evidence type="ECO:0000313" key="4">
    <source>
        <dbReference type="Proteomes" id="UP000198287"/>
    </source>
</evidence>
<evidence type="ECO:0000256" key="1">
    <source>
        <dbReference type="SAM" id="MobiDB-lite"/>
    </source>
</evidence>
<keyword evidence="2" id="KW-0732">Signal</keyword>
<comment type="caution">
    <text evidence="3">The sequence shown here is derived from an EMBL/GenBank/DDBJ whole genome shotgun (WGS) entry which is preliminary data.</text>
</comment>
<feature type="signal peptide" evidence="2">
    <location>
        <begin position="1"/>
        <end position="25"/>
    </location>
</feature>
<sequence>MEAKALLHSLLFYLLIFSVLSTVSSYDYSDSESSSSSEEYEDNYGPDDIAEYHYDDFSEDLEYGGGGQHAAGGEAGKVHHQSGRGLMDYLGGLGDGIKFVLGLQPIRTHGNELTK</sequence>
<dbReference type="EMBL" id="LNIX01000001">
    <property type="protein sequence ID" value="OXA64057.1"/>
    <property type="molecule type" value="Genomic_DNA"/>
</dbReference>
<feature type="compositionally biased region" description="Acidic residues" evidence="1">
    <location>
        <begin position="38"/>
        <end position="49"/>
    </location>
</feature>
<feature type="compositionally biased region" description="Low complexity" evidence="1">
    <location>
        <begin position="26"/>
        <end position="37"/>
    </location>
</feature>
<feature type="region of interest" description="Disordered" evidence="1">
    <location>
        <begin position="26"/>
        <end position="51"/>
    </location>
</feature>
<name>A0A226F3M5_FOLCA</name>
<gene>
    <name evidence="3" type="ORF">Fcan01_00909</name>
</gene>
<protein>
    <submittedName>
        <fullName evidence="3">Uncharacterized protein</fullName>
    </submittedName>
</protein>
<feature type="chain" id="PRO_5012466192" evidence="2">
    <location>
        <begin position="26"/>
        <end position="115"/>
    </location>
</feature>